<dbReference type="EMBL" id="JALNTZ010000009">
    <property type="protein sequence ID" value="KAJ3641070.1"/>
    <property type="molecule type" value="Genomic_DNA"/>
</dbReference>
<evidence type="ECO:0000256" key="8">
    <source>
        <dbReference type="PIRSR" id="PIRSR000862-1"/>
    </source>
</evidence>
<dbReference type="InterPro" id="IPR025483">
    <property type="entry name" value="Lipase_euk"/>
</dbReference>
<feature type="active site" description="Charge relay system" evidence="8">
    <location>
        <position position="368"/>
    </location>
</feature>
<keyword evidence="12" id="KW-1185">Reference proteome</keyword>
<protein>
    <recommendedName>
        <fullName evidence="7">Lipase</fullName>
    </recommendedName>
</protein>
<dbReference type="Gene3D" id="3.40.50.1820">
    <property type="entry name" value="alpha/beta hydrolase"/>
    <property type="match status" value="1"/>
</dbReference>
<evidence type="ECO:0000259" key="10">
    <source>
        <dbReference type="Pfam" id="PF04083"/>
    </source>
</evidence>
<keyword evidence="6" id="KW-0325">Glycoprotein</keyword>
<dbReference type="PANTHER" id="PTHR11005">
    <property type="entry name" value="LYSOSOMAL ACID LIPASE-RELATED"/>
    <property type="match status" value="1"/>
</dbReference>
<evidence type="ECO:0000256" key="6">
    <source>
        <dbReference type="ARBA" id="ARBA00023180"/>
    </source>
</evidence>
<comment type="caution">
    <text evidence="11">The sequence shown here is derived from an EMBL/GenBank/DDBJ whole genome shotgun (WGS) entry which is preliminary data.</text>
</comment>
<feature type="active site" description="Charge relay system" evidence="8">
    <location>
        <position position="336"/>
    </location>
</feature>
<dbReference type="GO" id="GO:0016788">
    <property type="term" value="F:hydrolase activity, acting on ester bonds"/>
    <property type="evidence" value="ECO:0007669"/>
    <property type="project" value="InterPro"/>
</dbReference>
<evidence type="ECO:0000256" key="1">
    <source>
        <dbReference type="ARBA" id="ARBA00010701"/>
    </source>
</evidence>
<evidence type="ECO:0000256" key="7">
    <source>
        <dbReference type="PIRNR" id="PIRNR000862"/>
    </source>
</evidence>
<dbReference type="InterPro" id="IPR029058">
    <property type="entry name" value="AB_hydrolase_fold"/>
</dbReference>
<organism evidence="11 12">
    <name type="scientific">Zophobas morio</name>
    <dbReference type="NCBI Taxonomy" id="2755281"/>
    <lineage>
        <taxon>Eukaryota</taxon>
        <taxon>Metazoa</taxon>
        <taxon>Ecdysozoa</taxon>
        <taxon>Arthropoda</taxon>
        <taxon>Hexapoda</taxon>
        <taxon>Insecta</taxon>
        <taxon>Pterygota</taxon>
        <taxon>Neoptera</taxon>
        <taxon>Endopterygota</taxon>
        <taxon>Coleoptera</taxon>
        <taxon>Polyphaga</taxon>
        <taxon>Cucujiformia</taxon>
        <taxon>Tenebrionidae</taxon>
        <taxon>Zophobas</taxon>
    </lineage>
</organism>
<feature type="signal peptide" evidence="9">
    <location>
        <begin position="1"/>
        <end position="24"/>
    </location>
</feature>
<dbReference type="GO" id="GO:0016042">
    <property type="term" value="P:lipid catabolic process"/>
    <property type="evidence" value="ECO:0007669"/>
    <property type="project" value="UniProtKB-KW"/>
</dbReference>
<gene>
    <name evidence="11" type="ORF">Zmor_027593</name>
</gene>
<reference evidence="11" key="1">
    <citation type="journal article" date="2023" name="G3 (Bethesda)">
        <title>Whole genome assemblies of Zophobas morio and Tenebrio molitor.</title>
        <authorList>
            <person name="Kaur S."/>
            <person name="Stinson S.A."/>
            <person name="diCenzo G.C."/>
        </authorList>
    </citation>
    <scope>NUCLEOTIDE SEQUENCE</scope>
    <source>
        <strain evidence="11">QUZm001</strain>
    </source>
</reference>
<evidence type="ECO:0000256" key="4">
    <source>
        <dbReference type="ARBA" id="ARBA00022963"/>
    </source>
</evidence>
<evidence type="ECO:0000256" key="3">
    <source>
        <dbReference type="ARBA" id="ARBA00022801"/>
    </source>
</evidence>
<dbReference type="PIRSF" id="PIRSF000862">
    <property type="entry name" value="Steryl_ester_lip"/>
    <property type="match status" value="1"/>
</dbReference>
<comment type="similarity">
    <text evidence="1 7">Belongs to the AB hydrolase superfamily. Lipase family.</text>
</comment>
<dbReference type="SUPFAM" id="SSF53474">
    <property type="entry name" value="alpha/beta-Hydrolases"/>
    <property type="match status" value="1"/>
</dbReference>
<proteinExistence type="inferred from homology"/>
<feature type="domain" description="Partial AB-hydrolase lipase" evidence="10">
    <location>
        <begin position="34"/>
        <end position="87"/>
    </location>
</feature>
<name>A0AA38HNI9_9CUCU</name>
<keyword evidence="5" id="KW-0443">Lipid metabolism</keyword>
<sequence length="392" mass="44622">MNLLTTKTTTAVWILLCFQSPTSADDEDRYLTLPQIISKYNYPVEIHHVTTQDGYTLTMYRIPGTSTARPVLLLHGIFHYAAAFITAGVGHALGYILADAGYDVWLGSFRGCPDSQTHTIFNATTDPKFWDFSWHEMGLFDLPAMIDYVLEITAQPSLYYVAHSQGTTAFYAMVSTHVHYNRKVRVNFSLAPTVYFSKPIKPLVVLEMWYHYIQHLADKLDVYTIPPSNRFVSQTLPVLCGRTGRFCDELRFTFMKYFHGTEVPEGVLPVLVGHAQMPVATKQILHFLQVMRSGYFHWYDYGEDRCWGYGCGSRRVRAYNLSAVAVPTFLFYSARDCMIHEDDVVRLCGELGGGCEGRVLVPDRSFNHGDFISGKRVRELVFDKVVTLMGQY</sequence>
<feature type="chain" id="PRO_5041288543" description="Lipase" evidence="9">
    <location>
        <begin position="25"/>
        <end position="392"/>
    </location>
</feature>
<dbReference type="Proteomes" id="UP001168821">
    <property type="component" value="Unassembled WGS sequence"/>
</dbReference>
<evidence type="ECO:0000256" key="2">
    <source>
        <dbReference type="ARBA" id="ARBA00022729"/>
    </source>
</evidence>
<dbReference type="FunFam" id="3.40.50.1820:FF:000057">
    <property type="entry name" value="Lipase"/>
    <property type="match status" value="1"/>
</dbReference>
<feature type="active site" description="Nucleophile" evidence="8">
    <location>
        <position position="164"/>
    </location>
</feature>
<keyword evidence="2 9" id="KW-0732">Signal</keyword>
<dbReference type="InterPro" id="IPR006693">
    <property type="entry name" value="AB_hydrolase_lipase"/>
</dbReference>
<evidence type="ECO:0000313" key="11">
    <source>
        <dbReference type="EMBL" id="KAJ3641070.1"/>
    </source>
</evidence>
<dbReference type="Pfam" id="PF04083">
    <property type="entry name" value="Abhydro_lipase"/>
    <property type="match status" value="1"/>
</dbReference>
<evidence type="ECO:0000313" key="12">
    <source>
        <dbReference type="Proteomes" id="UP001168821"/>
    </source>
</evidence>
<dbReference type="AlphaFoldDB" id="A0AA38HNI9"/>
<evidence type="ECO:0000256" key="9">
    <source>
        <dbReference type="SAM" id="SignalP"/>
    </source>
</evidence>
<accession>A0AA38HNI9</accession>
<keyword evidence="3 7" id="KW-0378">Hydrolase</keyword>
<keyword evidence="4 7" id="KW-0442">Lipid degradation</keyword>
<evidence type="ECO:0000256" key="5">
    <source>
        <dbReference type="ARBA" id="ARBA00023098"/>
    </source>
</evidence>